<dbReference type="GO" id="GO:0006281">
    <property type="term" value="P:DNA repair"/>
    <property type="evidence" value="ECO:0007669"/>
    <property type="project" value="UniProtKB-KW"/>
</dbReference>
<dbReference type="OrthoDB" id="5363213at2"/>
<accession>A0A2P8QZR4</accession>
<sequence>MSDNIFLIQRLQYYKAFGYKYIDDNFINYKHDNNFENIEKLQNALKCCELCAFSKNRKNSIFSNNTSAKLMVILENPTFKEDESGKLYSGEVSIKLRELLLEYSGLKEDEIYTSFLIKCKTPKNVTITEESVMKCSPYLFEEIDKIKPKVILTMGELCSKIVLQDSDLPSLDISHGSVFKLNNSFLIPVFDMDYIAKNPSKKDELIKDLEKIRELI</sequence>
<evidence type="ECO:0000256" key="1">
    <source>
        <dbReference type="ARBA" id="ARBA00022485"/>
    </source>
</evidence>
<keyword evidence="5" id="KW-0408">Iron</keyword>
<dbReference type="InterPro" id="IPR051536">
    <property type="entry name" value="UDG_Type-4/5"/>
</dbReference>
<evidence type="ECO:0000313" key="9">
    <source>
        <dbReference type="EMBL" id="PSM51735.1"/>
    </source>
</evidence>
<dbReference type="InterPro" id="IPR036895">
    <property type="entry name" value="Uracil-DNA_glycosylase-like_sf"/>
</dbReference>
<dbReference type="Pfam" id="PF03167">
    <property type="entry name" value="UDG"/>
    <property type="match status" value="1"/>
</dbReference>
<evidence type="ECO:0000256" key="7">
    <source>
        <dbReference type="ARBA" id="ARBA00023204"/>
    </source>
</evidence>
<keyword evidence="3" id="KW-0227">DNA damage</keyword>
<dbReference type="GO" id="GO:0051539">
    <property type="term" value="F:4 iron, 4 sulfur cluster binding"/>
    <property type="evidence" value="ECO:0007669"/>
    <property type="project" value="UniProtKB-KW"/>
</dbReference>
<keyword evidence="10" id="KW-1185">Reference proteome</keyword>
<dbReference type="InterPro" id="IPR005122">
    <property type="entry name" value="Uracil-DNA_glycosylase-like"/>
</dbReference>
<keyword evidence="1" id="KW-0004">4Fe-4S</keyword>
<dbReference type="GO" id="GO:0097506">
    <property type="term" value="F:deaminated base DNA N-glycosylase activity"/>
    <property type="evidence" value="ECO:0007669"/>
    <property type="project" value="UniProtKB-ARBA"/>
</dbReference>
<gene>
    <name evidence="9" type="ORF">CQ405_06295</name>
</gene>
<evidence type="ECO:0000259" key="8">
    <source>
        <dbReference type="Pfam" id="PF03167"/>
    </source>
</evidence>
<keyword evidence="7" id="KW-0234">DNA repair</keyword>
<keyword evidence="2" id="KW-0479">Metal-binding</keyword>
<dbReference type="SUPFAM" id="SSF52141">
    <property type="entry name" value="Uracil-DNA glycosylase-like"/>
    <property type="match status" value="1"/>
</dbReference>
<reference evidence="10" key="1">
    <citation type="submission" date="2017-10" db="EMBL/GenBank/DDBJ databases">
        <title>Campylobacter species from seals.</title>
        <authorList>
            <person name="Gilbert M.J."/>
            <person name="Zomer A.L."/>
            <person name="Timmerman A.J."/>
            <person name="Duim B."/>
            <person name="Wagenaar J.A."/>
        </authorList>
    </citation>
    <scope>NUCLEOTIDE SEQUENCE [LARGE SCALE GENOMIC DNA]</scope>
    <source>
        <strain evidence="10">17S00004-5</strain>
    </source>
</reference>
<evidence type="ECO:0000256" key="3">
    <source>
        <dbReference type="ARBA" id="ARBA00022763"/>
    </source>
</evidence>
<evidence type="ECO:0000256" key="4">
    <source>
        <dbReference type="ARBA" id="ARBA00022801"/>
    </source>
</evidence>
<keyword evidence="6" id="KW-0411">Iron-sulfur</keyword>
<dbReference type="Gene3D" id="3.40.470.10">
    <property type="entry name" value="Uracil-DNA glycosylase-like domain"/>
    <property type="match status" value="1"/>
</dbReference>
<comment type="caution">
    <text evidence="9">The sequence shown here is derived from an EMBL/GenBank/DDBJ whole genome shotgun (WGS) entry which is preliminary data.</text>
</comment>
<proteinExistence type="predicted"/>
<organism evidence="9 10">
    <name type="scientific">Campylobacter blaseri</name>
    <dbReference type="NCBI Taxonomy" id="2042961"/>
    <lineage>
        <taxon>Bacteria</taxon>
        <taxon>Pseudomonadati</taxon>
        <taxon>Campylobacterota</taxon>
        <taxon>Epsilonproteobacteria</taxon>
        <taxon>Campylobacterales</taxon>
        <taxon>Campylobacteraceae</taxon>
        <taxon>Campylobacter</taxon>
    </lineage>
</organism>
<dbReference type="CDD" id="cd10030">
    <property type="entry name" value="UDG-F4_TTUDGA_SPO1dp_like"/>
    <property type="match status" value="1"/>
</dbReference>
<evidence type="ECO:0000256" key="2">
    <source>
        <dbReference type="ARBA" id="ARBA00022723"/>
    </source>
</evidence>
<name>A0A2P8QZR4_9BACT</name>
<dbReference type="RefSeq" id="WP_106871809.1">
    <property type="nucleotide sequence ID" value="NZ_CP053841.1"/>
</dbReference>
<feature type="domain" description="Uracil-DNA glycosylase-like" evidence="8">
    <location>
        <begin position="65"/>
        <end position="209"/>
    </location>
</feature>
<evidence type="ECO:0000256" key="5">
    <source>
        <dbReference type="ARBA" id="ARBA00023004"/>
    </source>
</evidence>
<dbReference type="GO" id="GO:0046872">
    <property type="term" value="F:metal ion binding"/>
    <property type="evidence" value="ECO:0007669"/>
    <property type="project" value="UniProtKB-KW"/>
</dbReference>
<dbReference type="EMBL" id="PDHH01000005">
    <property type="protein sequence ID" value="PSM51735.1"/>
    <property type="molecule type" value="Genomic_DNA"/>
</dbReference>
<evidence type="ECO:0000256" key="6">
    <source>
        <dbReference type="ARBA" id="ARBA00023014"/>
    </source>
</evidence>
<protein>
    <recommendedName>
        <fullName evidence="8">Uracil-DNA glycosylase-like domain-containing protein</fullName>
    </recommendedName>
</protein>
<dbReference type="AlphaFoldDB" id="A0A2P8QZR4"/>
<evidence type="ECO:0000313" key="10">
    <source>
        <dbReference type="Proteomes" id="UP000240535"/>
    </source>
</evidence>
<dbReference type="Proteomes" id="UP000240535">
    <property type="component" value="Unassembled WGS sequence"/>
</dbReference>
<dbReference type="PANTHER" id="PTHR33693">
    <property type="entry name" value="TYPE-5 URACIL-DNA GLYCOSYLASE"/>
    <property type="match status" value="1"/>
</dbReference>
<keyword evidence="4" id="KW-0378">Hydrolase</keyword>